<dbReference type="RefSeq" id="WP_062951637.1">
    <property type="nucleotide sequence ID" value="NZ_LPVY01000011.1"/>
</dbReference>
<sequence length="110" mass="11656">MEKPFCETLANGSGIRLFLRLTPKASRNAIAGVGVDGNGQQQIRAMVTAVPENGKANIALIKLLAKTAKWPKSSVEIVAGHTDRNKVLEISGDPDALIAQLHELTGGQDI</sequence>
<reference evidence="3 4" key="1">
    <citation type="submission" date="2015-12" db="EMBL/GenBank/DDBJ databases">
        <title>Genome sequence of Thalassospira lucentensis MCCC 1A02072.</title>
        <authorList>
            <person name="Lu L."/>
            <person name="Lai Q."/>
            <person name="Shao Z."/>
            <person name="Qian P."/>
        </authorList>
    </citation>
    <scope>NUCLEOTIDE SEQUENCE [LARGE SCALE GENOMIC DNA]</scope>
    <source>
        <strain evidence="3 4">MCCC 1A02072</strain>
    </source>
</reference>
<comment type="caution">
    <text evidence="3">The sequence shown here is derived from an EMBL/GenBank/DDBJ whole genome shotgun (WGS) entry which is preliminary data.</text>
</comment>
<evidence type="ECO:0000256" key="1">
    <source>
        <dbReference type="ARBA" id="ARBA00010364"/>
    </source>
</evidence>
<comment type="similarity">
    <text evidence="1 2">Belongs to the UPF0235 family.</text>
</comment>
<dbReference type="SUPFAM" id="SSF69786">
    <property type="entry name" value="YggU-like"/>
    <property type="match status" value="1"/>
</dbReference>
<protein>
    <recommendedName>
        <fullName evidence="2">UPF0235 protein AUP42_19040</fullName>
    </recommendedName>
</protein>
<dbReference type="OrthoDB" id="9801972at2"/>
<dbReference type="Proteomes" id="UP000076335">
    <property type="component" value="Unassembled WGS sequence"/>
</dbReference>
<dbReference type="Pfam" id="PF02594">
    <property type="entry name" value="DUF167"/>
    <property type="match status" value="1"/>
</dbReference>
<dbReference type="HAMAP" id="MF_00634">
    <property type="entry name" value="UPF0235"/>
    <property type="match status" value="1"/>
</dbReference>
<dbReference type="EMBL" id="LPVY01000011">
    <property type="protein sequence ID" value="KZB64934.1"/>
    <property type="molecule type" value="Genomic_DNA"/>
</dbReference>
<name>A0A154L673_9PROT</name>
<evidence type="ECO:0000313" key="3">
    <source>
        <dbReference type="EMBL" id="KZB64934.1"/>
    </source>
</evidence>
<dbReference type="SMART" id="SM01152">
    <property type="entry name" value="DUF167"/>
    <property type="match status" value="1"/>
</dbReference>
<dbReference type="InterPro" id="IPR003746">
    <property type="entry name" value="DUF167"/>
</dbReference>
<dbReference type="AlphaFoldDB" id="A0A154L673"/>
<accession>A0A154L673</accession>
<gene>
    <name evidence="3" type="ORF">AUP42_19040</name>
</gene>
<dbReference type="Gene3D" id="3.30.1200.10">
    <property type="entry name" value="YggU-like"/>
    <property type="match status" value="1"/>
</dbReference>
<evidence type="ECO:0000256" key="2">
    <source>
        <dbReference type="HAMAP-Rule" id="MF_00634"/>
    </source>
</evidence>
<dbReference type="NCBIfam" id="TIGR00251">
    <property type="entry name" value="DUF167 family protein"/>
    <property type="match status" value="1"/>
</dbReference>
<evidence type="ECO:0000313" key="4">
    <source>
        <dbReference type="Proteomes" id="UP000076335"/>
    </source>
</evidence>
<organism evidence="3 4">
    <name type="scientific">Thalassospira lucentensis</name>
    <dbReference type="NCBI Taxonomy" id="168935"/>
    <lineage>
        <taxon>Bacteria</taxon>
        <taxon>Pseudomonadati</taxon>
        <taxon>Pseudomonadota</taxon>
        <taxon>Alphaproteobacteria</taxon>
        <taxon>Rhodospirillales</taxon>
        <taxon>Thalassospiraceae</taxon>
        <taxon>Thalassospira</taxon>
    </lineage>
</organism>
<dbReference type="InterPro" id="IPR036591">
    <property type="entry name" value="YggU-like_sf"/>
</dbReference>
<proteinExistence type="inferred from homology"/>